<dbReference type="AlphaFoldDB" id="A0A075GEK5"/>
<dbReference type="Gene3D" id="3.40.50.300">
    <property type="entry name" value="P-loop containing nucleotide triphosphate hydrolases"/>
    <property type="match status" value="1"/>
</dbReference>
<dbReference type="PANTHER" id="PTHR13696:SF52">
    <property type="entry name" value="PARA FAMILY PROTEIN CT_582"/>
    <property type="match status" value="1"/>
</dbReference>
<dbReference type="PANTHER" id="PTHR13696">
    <property type="entry name" value="P-LOOP CONTAINING NUCLEOSIDE TRIPHOSPHATE HYDROLASE"/>
    <property type="match status" value="1"/>
</dbReference>
<dbReference type="InterPro" id="IPR027417">
    <property type="entry name" value="P-loop_NTPase"/>
</dbReference>
<dbReference type="InterPro" id="IPR050678">
    <property type="entry name" value="DNA_Partitioning_ATPase"/>
</dbReference>
<dbReference type="InterPro" id="IPR025669">
    <property type="entry name" value="AAA_dom"/>
</dbReference>
<dbReference type="Pfam" id="PF13614">
    <property type="entry name" value="AAA_31"/>
    <property type="match status" value="1"/>
</dbReference>
<sequence>MDPYKMVIACTNQKGGCAKTTTAVNLATSLAEGNPSRGIEPAKVLLVDLDPQGNASTSFGVDKSKLGRTVYDLLMNDLGEELPILDEYLISPEILTDSMREAWKNQHRYDKDGGKKEKKVPKYIKVENLWLLPSNIQLSGAEIELATRIGRETRLKEGLATAIHEFDYIIIDTPPSLGLLTINALAAANWVLIPVQTEYYALEGMSQLMNSIKLIQRRINPHLKLFGIALTMYQKTRLCNTVSSEVRRHFDKQVFGTMIPRIISIAEAPLEGAPVVILKKPTKRNKGSQAYWSLAKEVSDRVKKLRYKWGVNETSRLKLYRLQQDE</sequence>
<accession>A0A075GEK5</accession>
<organism evidence="2">
    <name type="scientific">uncultured marine group II/III euryarchaeote KM3_12_C02</name>
    <dbReference type="NCBI Taxonomy" id="1457858"/>
    <lineage>
        <taxon>Archaea</taxon>
        <taxon>Methanobacteriati</taxon>
        <taxon>Methanobacteriota</taxon>
        <taxon>environmental samples</taxon>
    </lineage>
</organism>
<protein>
    <submittedName>
        <fullName evidence="2">ATPases involved in chromosome partitioning (ParA, soj)</fullName>
    </submittedName>
</protein>
<reference evidence="2" key="1">
    <citation type="journal article" date="2014" name="Genome Biol. Evol.">
        <title>Pangenome evidence for extensive interdomain horizontal transfer affecting lineage core and shell genes in uncultured planktonic thaumarchaeota and euryarchaeota.</title>
        <authorList>
            <person name="Deschamps P."/>
            <person name="Zivanovic Y."/>
            <person name="Moreira D."/>
            <person name="Rodriguez-Valera F."/>
            <person name="Lopez-Garcia P."/>
        </authorList>
    </citation>
    <scope>NUCLEOTIDE SEQUENCE</scope>
</reference>
<evidence type="ECO:0000259" key="1">
    <source>
        <dbReference type="Pfam" id="PF13614"/>
    </source>
</evidence>
<feature type="domain" description="AAA" evidence="1">
    <location>
        <begin position="7"/>
        <end position="224"/>
    </location>
</feature>
<dbReference type="SUPFAM" id="SSF52540">
    <property type="entry name" value="P-loop containing nucleoside triphosphate hydrolases"/>
    <property type="match status" value="1"/>
</dbReference>
<dbReference type="CDD" id="cd02042">
    <property type="entry name" value="ParAB_family"/>
    <property type="match status" value="1"/>
</dbReference>
<proteinExistence type="predicted"/>
<dbReference type="EMBL" id="KF900581">
    <property type="protein sequence ID" value="AIF00118.1"/>
    <property type="molecule type" value="Genomic_DNA"/>
</dbReference>
<gene>
    <name evidence="2" type="primary">parA</name>
    <name evidence="2" type="synonym">soj</name>
</gene>
<name>A0A075GEK5_9EURY</name>
<evidence type="ECO:0000313" key="2">
    <source>
        <dbReference type="EMBL" id="AIF00118.1"/>
    </source>
</evidence>